<dbReference type="AlphaFoldDB" id="A0A168EWG8"/>
<dbReference type="SMART" id="SM00355">
    <property type="entry name" value="ZnF_C2H2"/>
    <property type="match status" value="2"/>
</dbReference>
<evidence type="ECO:0000313" key="4">
    <source>
        <dbReference type="EMBL" id="KZZ99217.1"/>
    </source>
</evidence>
<keyword evidence="4" id="KW-0238">DNA-binding</keyword>
<accession>A0A168EWG8</accession>
<dbReference type="InterPro" id="IPR057026">
    <property type="entry name" value="Znf-C2H2_ascomycetes"/>
</dbReference>
<evidence type="ECO:0000256" key="1">
    <source>
        <dbReference type="PROSITE-ProRule" id="PRU00042"/>
    </source>
</evidence>
<feature type="region of interest" description="Disordered" evidence="2">
    <location>
        <begin position="92"/>
        <end position="112"/>
    </location>
</feature>
<dbReference type="PROSITE" id="PS00028">
    <property type="entry name" value="ZINC_FINGER_C2H2_1"/>
    <property type="match status" value="1"/>
</dbReference>
<feature type="compositionally biased region" description="Polar residues" evidence="2">
    <location>
        <begin position="378"/>
        <end position="390"/>
    </location>
</feature>
<dbReference type="Proteomes" id="UP000078544">
    <property type="component" value="Unassembled WGS sequence"/>
</dbReference>
<dbReference type="GO" id="GO:0008270">
    <property type="term" value="F:zinc ion binding"/>
    <property type="evidence" value="ECO:0007669"/>
    <property type="project" value="UniProtKB-KW"/>
</dbReference>
<evidence type="ECO:0000259" key="3">
    <source>
        <dbReference type="PROSITE" id="PS50157"/>
    </source>
</evidence>
<dbReference type="InterPro" id="IPR036236">
    <property type="entry name" value="Znf_C2H2_sf"/>
</dbReference>
<evidence type="ECO:0000313" key="5">
    <source>
        <dbReference type="Proteomes" id="UP000078544"/>
    </source>
</evidence>
<sequence length="593" mass="66077">MSSGLGRYRLRNDMPYSSSSAISIPGVETQDDVVPPPLPPPRHLPFLEQPEQSNRKTREPNHSYSSFTTDYGSMRFPAEEKAEFKRRDTISGNHADEGYASYTASERSRESRPAGYLHQSKLYFQTAADLHCDNMKKKLDRTLDRSPRSMGLSVLTEQVRRHPEQRGSSLAMPVQLPIHSRSALGSPARFPDTPIFSASSPRSAHVRHFPGDYRAARDGSDYDCSPVFRSQRNNSDDTTSTYGGYGFTGVEDMEIDEAISPKRLHPEESFTATGHKRRAASPPSADHSTYFVSAEAARREGAPRSSPTPRLTVVPQMSASSMSSIAISRSNSYISTMSMAPSSATTATSLEHGLPGTMSPGTMSPTSCSSPYTTPASLNHSPRNSISGRSSVHGRALVGVSPRKITDLQRLPSTKMQRPYMCECCPKKPKKFDTEEELLMHAAEKQYTCLFCGNRFKNKNEAERHQNSLHVRRHSWSCSALSGYDRAFHDSTSCPGEADTCGYCGEEFPRSGKPTGTSTLRGGVHKHSTEQDWDDRIRHLQEVHKFRECNLSKKFYRADHFRQHLKHSHAGSSGKWTNMLENACMIEEEPSPR</sequence>
<feature type="region of interest" description="Disordered" evidence="2">
    <location>
        <begin position="295"/>
        <end position="322"/>
    </location>
</feature>
<dbReference type="EMBL" id="AZGY01000004">
    <property type="protein sequence ID" value="KZZ99217.1"/>
    <property type="molecule type" value="Genomic_DNA"/>
</dbReference>
<feature type="compositionally biased region" description="Polar residues" evidence="2">
    <location>
        <begin position="62"/>
        <end position="71"/>
    </location>
</feature>
<dbReference type="Gene3D" id="3.30.160.60">
    <property type="entry name" value="Classic Zinc Finger"/>
    <property type="match status" value="1"/>
</dbReference>
<keyword evidence="1" id="KW-0862">Zinc</keyword>
<dbReference type="SUPFAM" id="SSF57667">
    <property type="entry name" value="beta-beta-alpha zinc fingers"/>
    <property type="match status" value="1"/>
</dbReference>
<feature type="region of interest" description="Disordered" evidence="2">
    <location>
        <begin position="345"/>
        <end position="391"/>
    </location>
</feature>
<name>A0A168EWG8_9HYPO</name>
<keyword evidence="5" id="KW-1185">Reference proteome</keyword>
<feature type="domain" description="C2H2-type" evidence="3">
    <location>
        <begin position="447"/>
        <end position="475"/>
    </location>
</feature>
<feature type="compositionally biased region" description="Pro residues" evidence="2">
    <location>
        <begin position="34"/>
        <end position="43"/>
    </location>
</feature>
<gene>
    <name evidence="4" type="ORF">AAL_02768</name>
</gene>
<evidence type="ECO:0000256" key="2">
    <source>
        <dbReference type="SAM" id="MobiDB-lite"/>
    </source>
</evidence>
<dbReference type="STRING" id="1081109.A0A168EWG8"/>
<keyword evidence="1" id="KW-0479">Metal-binding</keyword>
<dbReference type="GO" id="GO:0003677">
    <property type="term" value="F:DNA binding"/>
    <property type="evidence" value="ECO:0007669"/>
    <property type="project" value="UniProtKB-KW"/>
</dbReference>
<proteinExistence type="predicted"/>
<comment type="caution">
    <text evidence="4">The sequence shown here is derived from an EMBL/GenBank/DDBJ whole genome shotgun (WGS) entry which is preliminary data.</text>
</comment>
<feature type="region of interest" description="Disordered" evidence="2">
    <location>
        <begin position="220"/>
        <end position="245"/>
    </location>
</feature>
<protein>
    <submittedName>
        <fullName evidence="4">Zinc finger, C2H2-type/integrase, DNA-binding protein</fullName>
    </submittedName>
</protein>
<reference evidence="4 5" key="1">
    <citation type="journal article" date="2016" name="Genome Biol. Evol.">
        <title>Divergent and convergent evolution of fungal pathogenicity.</title>
        <authorList>
            <person name="Shang Y."/>
            <person name="Xiao G."/>
            <person name="Zheng P."/>
            <person name="Cen K."/>
            <person name="Zhan S."/>
            <person name="Wang C."/>
        </authorList>
    </citation>
    <scope>NUCLEOTIDE SEQUENCE [LARGE SCALE GENOMIC DNA]</scope>
    <source>
        <strain evidence="4 5">RCEF 2490</strain>
    </source>
</reference>
<feature type="region of interest" description="Disordered" evidence="2">
    <location>
        <begin position="1"/>
        <end position="71"/>
    </location>
</feature>
<feature type="compositionally biased region" description="Low complexity" evidence="2">
    <location>
        <begin position="364"/>
        <end position="377"/>
    </location>
</feature>
<dbReference type="PROSITE" id="PS50157">
    <property type="entry name" value="ZINC_FINGER_C2H2_2"/>
    <property type="match status" value="1"/>
</dbReference>
<keyword evidence="1" id="KW-0863">Zinc-finger</keyword>
<dbReference type="Pfam" id="PF24537">
    <property type="entry name" value="zf-C2H2_fungi"/>
    <property type="match status" value="1"/>
</dbReference>
<dbReference type="OrthoDB" id="3524154at2759"/>
<dbReference type="InterPro" id="IPR013087">
    <property type="entry name" value="Znf_C2H2_type"/>
</dbReference>
<organism evidence="4 5">
    <name type="scientific">Moelleriella libera RCEF 2490</name>
    <dbReference type="NCBI Taxonomy" id="1081109"/>
    <lineage>
        <taxon>Eukaryota</taxon>
        <taxon>Fungi</taxon>
        <taxon>Dikarya</taxon>
        <taxon>Ascomycota</taxon>
        <taxon>Pezizomycotina</taxon>
        <taxon>Sordariomycetes</taxon>
        <taxon>Hypocreomycetidae</taxon>
        <taxon>Hypocreales</taxon>
        <taxon>Clavicipitaceae</taxon>
        <taxon>Moelleriella</taxon>
    </lineage>
</organism>